<evidence type="ECO:0000313" key="3">
    <source>
        <dbReference type="EMBL" id="MVN75812.1"/>
    </source>
</evidence>
<feature type="domain" description="Secretion system C-terminal sorting" evidence="2">
    <location>
        <begin position="913"/>
        <end position="990"/>
    </location>
</feature>
<feature type="domain" description="DUF4394" evidence="1">
    <location>
        <begin position="86"/>
        <end position="337"/>
    </location>
</feature>
<proteinExistence type="predicted"/>
<dbReference type="Pfam" id="PF18962">
    <property type="entry name" value="Por_Secre_tail"/>
    <property type="match status" value="1"/>
</dbReference>
<organism evidence="3 4">
    <name type="scientific">Hymenobacter ginkgonis</name>
    <dbReference type="NCBI Taxonomy" id="2682976"/>
    <lineage>
        <taxon>Bacteria</taxon>
        <taxon>Pseudomonadati</taxon>
        <taxon>Bacteroidota</taxon>
        <taxon>Cytophagia</taxon>
        <taxon>Cytophagales</taxon>
        <taxon>Hymenobacteraceae</taxon>
        <taxon>Hymenobacter</taxon>
    </lineage>
</organism>
<dbReference type="EMBL" id="WQKZ01000001">
    <property type="protein sequence ID" value="MVN75812.1"/>
    <property type="molecule type" value="Genomic_DNA"/>
</dbReference>
<dbReference type="Pfam" id="PF14339">
    <property type="entry name" value="DUF4394"/>
    <property type="match status" value="1"/>
</dbReference>
<evidence type="ECO:0000313" key="4">
    <source>
        <dbReference type="Proteomes" id="UP000441336"/>
    </source>
</evidence>
<evidence type="ECO:0000259" key="2">
    <source>
        <dbReference type="Pfam" id="PF18962"/>
    </source>
</evidence>
<dbReference type="AlphaFoldDB" id="A0A7K1TBX7"/>
<comment type="caution">
    <text evidence="3">The sequence shown here is derived from an EMBL/GenBank/DDBJ whole genome shotgun (WGS) entry which is preliminary data.</text>
</comment>
<dbReference type="Proteomes" id="UP000441336">
    <property type="component" value="Unassembled WGS sequence"/>
</dbReference>
<evidence type="ECO:0000259" key="1">
    <source>
        <dbReference type="Pfam" id="PF14339"/>
    </source>
</evidence>
<dbReference type="InterPro" id="IPR026444">
    <property type="entry name" value="Secre_tail"/>
</dbReference>
<gene>
    <name evidence="3" type="ORF">GO988_05680</name>
</gene>
<dbReference type="InterPro" id="IPR025507">
    <property type="entry name" value="DUF4394"/>
</dbReference>
<name>A0A7K1TBX7_9BACT</name>
<accession>A0A7K1TBX7</accession>
<dbReference type="NCBIfam" id="TIGR04183">
    <property type="entry name" value="Por_Secre_tail"/>
    <property type="match status" value="1"/>
</dbReference>
<protein>
    <submittedName>
        <fullName evidence="3">DUF4394 domain-containing protein</fullName>
    </submittedName>
</protein>
<keyword evidence="4" id="KW-1185">Reference proteome</keyword>
<sequence length="991" mass="100293">MLSYPNLQYFMAHFFPGFLSTRHLRAVALSVGLLAGPTAAYCQATTVYGLGTVTTTYGAYATGTQVLAQLNPASPTLTTAGPLPLVIAGVATGQQLVGLDVRPNTGQVYALGYNSAATTSNAQLYVLAISPTAVVAAPVGGALTLALGTSVRTDLNGYGLATGIGFDFNPRVDRIRVTGPNRANYRLNPNTGALVATDATLTYATTGNAVPPPTPPLIGAVAYTNVVPGLVGTTLYDLDQTPNNGVLATQSTVSAPPITNGTLTAVAGVTLAASATATSFGIGDATFDLDVFTDPNTRINTAYLLELTGPTAGSPGSSNLYTLDLGSGRATLLGNIIGRVGLRFTNIAAAPTPGLSLWTGAVSTDWGTPGNWSTNLVPTSGVDVFIPGPGATVPRQPTVSNAQQARSVVLGAGDTGLPAVLTTADGGTLSVYGNFVNNDGSVAGSGTGTVALVGSTGQDISGANLSQFQNLRVGPAGATVSGAAAVQRALTLTGNLNIATGQPFTLLSNAAGTAFVVNSGGVATGAATVQRNIASSNADLGYRYYAAPVSNTTLSDLATPTFTPVVNEAYNTSPTPSQVTPFPTVLGYSQAQYESSPATTITSDFDKGFYSPASLNEAMPVGQGFAVNLKGTELVDFVGQLTTGNVSTPAQGRSAKATAGWQLLGNPYPSPLDWNQVASTGLSGLASAVYVFKSTSQFGGSYASYVNGQGTNGGTNVLPVAQGFFVRNAAVGTSGSINFTNAQRLTDGSDAPFQRTTADVRPQLLLELSAGSRASQADIYFESGATAGFDNAYDAYALPFLNGLTLASEVGTDLLAINGLPALTGAAVTVPLRLSTTTAGTYTLRAVTLSNLPTGYRAYLRDAVLGTYTDLTTTPSLSLNLTTAPNTGRYSVLFSTSAPLATASATVAALVAVYPSPAHGAATLLLPQALRGASAATVQVVNVLGQAVLTRTVAPSSPDSIELPLAGVAAGIYTVQATTAAGLVAKRLVVN</sequence>
<reference evidence="3 4" key="1">
    <citation type="submission" date="2019-12" db="EMBL/GenBank/DDBJ databases">
        <title>Hymenobacter sp. HMF4947 Genome sequencing and assembly.</title>
        <authorList>
            <person name="Kang H."/>
            <person name="Cha I."/>
            <person name="Kim H."/>
            <person name="Joh K."/>
        </authorList>
    </citation>
    <scope>NUCLEOTIDE SEQUENCE [LARGE SCALE GENOMIC DNA]</scope>
    <source>
        <strain evidence="3 4">HMF4947</strain>
    </source>
</reference>